<gene>
    <name evidence="1" type="ORF">HPP92_013557</name>
</gene>
<dbReference type="InterPro" id="IPR052595">
    <property type="entry name" value="LRRC69/RLP"/>
</dbReference>
<dbReference type="Pfam" id="PF13855">
    <property type="entry name" value="LRR_8"/>
    <property type="match status" value="1"/>
</dbReference>
<dbReference type="EMBL" id="JADCNM010000006">
    <property type="protein sequence ID" value="KAG0478838.1"/>
    <property type="molecule type" value="Genomic_DNA"/>
</dbReference>
<dbReference type="InterPro" id="IPR001611">
    <property type="entry name" value="Leu-rich_rpt"/>
</dbReference>
<dbReference type="OrthoDB" id="785757at2759"/>
<protein>
    <submittedName>
        <fullName evidence="1">Uncharacterized protein</fullName>
    </submittedName>
</protein>
<dbReference type="PANTHER" id="PTHR48057">
    <property type="entry name" value="LEUCINE-RICH REPEAT SERINE/THREONINE-PROTEIN KINASE 1"/>
    <property type="match status" value="1"/>
</dbReference>
<dbReference type="Proteomes" id="UP000639772">
    <property type="component" value="Chromosome 6"/>
</dbReference>
<name>A0A835UYY2_VANPL</name>
<reference evidence="1 2" key="1">
    <citation type="journal article" date="2020" name="Nat. Food">
        <title>A phased Vanilla planifolia genome enables genetic improvement of flavour and production.</title>
        <authorList>
            <person name="Hasing T."/>
            <person name="Tang H."/>
            <person name="Brym M."/>
            <person name="Khazi F."/>
            <person name="Huang T."/>
            <person name="Chambers A.H."/>
        </authorList>
    </citation>
    <scope>NUCLEOTIDE SEQUENCE [LARGE SCALE GENOMIC DNA]</scope>
    <source>
        <tissue evidence="1">Leaf</tissue>
    </source>
</reference>
<dbReference type="SUPFAM" id="SSF52058">
    <property type="entry name" value="L domain-like"/>
    <property type="match status" value="1"/>
</dbReference>
<dbReference type="InterPro" id="IPR032675">
    <property type="entry name" value="LRR_dom_sf"/>
</dbReference>
<dbReference type="PROSITE" id="PS51450">
    <property type="entry name" value="LRR"/>
    <property type="match status" value="1"/>
</dbReference>
<organism evidence="1 2">
    <name type="scientific">Vanilla planifolia</name>
    <name type="common">Vanilla</name>
    <dbReference type="NCBI Taxonomy" id="51239"/>
    <lineage>
        <taxon>Eukaryota</taxon>
        <taxon>Viridiplantae</taxon>
        <taxon>Streptophyta</taxon>
        <taxon>Embryophyta</taxon>
        <taxon>Tracheophyta</taxon>
        <taxon>Spermatophyta</taxon>
        <taxon>Magnoliopsida</taxon>
        <taxon>Liliopsida</taxon>
        <taxon>Asparagales</taxon>
        <taxon>Orchidaceae</taxon>
        <taxon>Vanilloideae</taxon>
        <taxon>Vanilleae</taxon>
        <taxon>Vanilla</taxon>
    </lineage>
</organism>
<dbReference type="Gene3D" id="3.80.10.10">
    <property type="entry name" value="Ribonuclease Inhibitor"/>
    <property type="match status" value="1"/>
</dbReference>
<evidence type="ECO:0000313" key="1">
    <source>
        <dbReference type="EMBL" id="KAG0478838.1"/>
    </source>
</evidence>
<dbReference type="PANTHER" id="PTHR48057:SF26">
    <property type="entry name" value="LRR RECEPTOR-LIKE KINASE"/>
    <property type="match status" value="1"/>
</dbReference>
<dbReference type="AlphaFoldDB" id="A0A835UYY2"/>
<evidence type="ECO:0000313" key="2">
    <source>
        <dbReference type="Proteomes" id="UP000639772"/>
    </source>
</evidence>
<comment type="caution">
    <text evidence="1">The sequence shown here is derived from an EMBL/GenBank/DDBJ whole genome shotgun (WGS) entry which is preliminary data.</text>
</comment>
<sequence length="113" mass="12776">MKLEFLILDYNNLSGLIPFEIGKLSNLRTLALSNNSLTRFVPLGLFELKKLKILDIGNNQLSWNDSAVIFYPLVLEILWHCRRNTPLALRAEGTSVPGLDTQQALWKYSSLAS</sequence>
<accession>A0A835UYY2</accession>
<proteinExistence type="predicted"/>